<dbReference type="Pfam" id="PF00732">
    <property type="entry name" value="GMC_oxred_N"/>
    <property type="match status" value="1"/>
</dbReference>
<evidence type="ECO:0000313" key="10">
    <source>
        <dbReference type="EMBL" id="KAF9497521.1"/>
    </source>
</evidence>
<dbReference type="OrthoDB" id="269227at2759"/>
<dbReference type="Gene3D" id="3.30.560.10">
    <property type="entry name" value="Glucose Oxidase, domain 3"/>
    <property type="match status" value="1"/>
</dbReference>
<keyword evidence="11" id="KW-1185">Reference proteome</keyword>
<keyword evidence="7" id="KW-0732">Signal</keyword>
<evidence type="ECO:0000256" key="6">
    <source>
        <dbReference type="PIRSR" id="PIRSR000137-2"/>
    </source>
</evidence>
<evidence type="ECO:0000313" key="11">
    <source>
        <dbReference type="Proteomes" id="UP000807025"/>
    </source>
</evidence>
<dbReference type="AlphaFoldDB" id="A0A9P6A5D0"/>
<dbReference type="Pfam" id="PF05199">
    <property type="entry name" value="GMC_oxred_C"/>
    <property type="match status" value="1"/>
</dbReference>
<gene>
    <name evidence="10" type="ORF">BDN71DRAFT_1543545</name>
</gene>
<dbReference type="PIRSF" id="PIRSF000137">
    <property type="entry name" value="Alcohol_oxidase"/>
    <property type="match status" value="1"/>
</dbReference>
<dbReference type="InterPro" id="IPR036188">
    <property type="entry name" value="FAD/NAD-bd_sf"/>
</dbReference>
<dbReference type="GO" id="GO:0016614">
    <property type="term" value="F:oxidoreductase activity, acting on CH-OH group of donors"/>
    <property type="evidence" value="ECO:0007669"/>
    <property type="project" value="InterPro"/>
</dbReference>
<evidence type="ECO:0000256" key="1">
    <source>
        <dbReference type="ARBA" id="ARBA00001974"/>
    </source>
</evidence>
<feature type="domain" description="Glucose-methanol-choline oxidoreductase N-terminal" evidence="8">
    <location>
        <begin position="40"/>
        <end position="344"/>
    </location>
</feature>
<feature type="binding site" evidence="6">
    <location>
        <position position="118"/>
    </location>
    <ligand>
        <name>FAD</name>
        <dbReference type="ChEBI" id="CHEBI:57692"/>
    </ligand>
</feature>
<keyword evidence="3" id="KW-0285">Flavoprotein</keyword>
<feature type="active site" description="Proton donor" evidence="5">
    <location>
        <position position="483"/>
    </location>
</feature>
<dbReference type="SUPFAM" id="SSF54373">
    <property type="entry name" value="FAD-linked reductases, C-terminal domain"/>
    <property type="match status" value="1"/>
</dbReference>
<dbReference type="InterPro" id="IPR000172">
    <property type="entry name" value="GMC_OxRdtase_N"/>
</dbReference>
<evidence type="ECO:0000256" key="2">
    <source>
        <dbReference type="ARBA" id="ARBA00010790"/>
    </source>
</evidence>
<evidence type="ECO:0000256" key="3">
    <source>
        <dbReference type="ARBA" id="ARBA00022630"/>
    </source>
</evidence>
<evidence type="ECO:0000259" key="9">
    <source>
        <dbReference type="Pfam" id="PF05199"/>
    </source>
</evidence>
<feature type="binding site" evidence="6">
    <location>
        <position position="264"/>
    </location>
    <ligand>
        <name>FAD</name>
        <dbReference type="ChEBI" id="CHEBI:57692"/>
    </ligand>
</feature>
<feature type="active site" description="Proton acceptor" evidence="5">
    <location>
        <position position="527"/>
    </location>
</feature>
<dbReference type="InterPro" id="IPR007867">
    <property type="entry name" value="GMC_OxRtase_C"/>
</dbReference>
<evidence type="ECO:0000259" key="8">
    <source>
        <dbReference type="Pfam" id="PF00732"/>
    </source>
</evidence>
<dbReference type="PANTHER" id="PTHR11552:SF147">
    <property type="entry name" value="CHOLINE DEHYDROGENASE, MITOCHONDRIAL"/>
    <property type="match status" value="1"/>
</dbReference>
<dbReference type="Gene3D" id="3.50.50.60">
    <property type="entry name" value="FAD/NAD(P)-binding domain"/>
    <property type="match status" value="2"/>
</dbReference>
<evidence type="ECO:0000256" key="4">
    <source>
        <dbReference type="ARBA" id="ARBA00022827"/>
    </source>
</evidence>
<feature type="signal peptide" evidence="7">
    <location>
        <begin position="1"/>
        <end position="26"/>
    </location>
</feature>
<organism evidence="10 11">
    <name type="scientific">Pleurotus eryngii</name>
    <name type="common">Boletus of the steppes</name>
    <dbReference type="NCBI Taxonomy" id="5323"/>
    <lineage>
        <taxon>Eukaryota</taxon>
        <taxon>Fungi</taxon>
        <taxon>Dikarya</taxon>
        <taxon>Basidiomycota</taxon>
        <taxon>Agaricomycotina</taxon>
        <taxon>Agaricomycetes</taxon>
        <taxon>Agaricomycetidae</taxon>
        <taxon>Agaricales</taxon>
        <taxon>Pleurotineae</taxon>
        <taxon>Pleurotaceae</taxon>
        <taxon>Pleurotus</taxon>
    </lineage>
</organism>
<sequence length="548" mass="60297">MLTFTITISLGICLCLLAFLPTPARAAMYESVSELAGRRFDFVVVGGGTAGNVVANRLTEDPRFSVLVLEAGPLWQFPGFHCNLFSPGPYNWNYITVPQERLNGTSMGYIRGFMLGGTSSLNAMFYTRGPADDFDKFAKVTGDQGWSWNNVQSFIRKNERWIEPTDNHDTQTQFDPRFHSFTGINAVSLSGFPHSYNNDCVIQTTKELPGEFPFNLDYNSGNPLGAGWLQATIKSGVRSSSATSYLAPKYVKRKSLHVLVNARVTRVRKGKHKTFDTVEFTSQSCDGPVVSVTAFKEIILSAGVLGTPQLLIFSGIGDTNELHALGIRATRHLPSVGKNMSNHPGLFSSRSVNATKSIDEDLFRNATLFAKAFKQWNHTHSWILGDPTVTHLGWFRLPNDSSIFSQNGMRVPLPMGDFLSIGLAVVTPTSGRWLRLNSMNPFNQLLINPGIFTSEFDVFMMRSVIKMAKRFVGAAAWRSMTCHAAGTAAMSAVDAPFGVVNPDLRVKGVRGLRVVDASIFPVIPAAHPQVPIYMVAERASDLIKDIRA</sequence>
<keyword evidence="4 6" id="KW-0274">FAD</keyword>
<dbReference type="GO" id="GO:0050660">
    <property type="term" value="F:flavin adenine dinucleotide binding"/>
    <property type="evidence" value="ECO:0007669"/>
    <property type="project" value="InterPro"/>
</dbReference>
<feature type="binding site" evidence="6">
    <location>
        <begin position="528"/>
        <end position="529"/>
    </location>
    <ligand>
        <name>FAD</name>
        <dbReference type="ChEBI" id="CHEBI:57692"/>
    </ligand>
</feature>
<comment type="caution">
    <text evidence="10">The sequence shown here is derived from an EMBL/GenBank/DDBJ whole genome shotgun (WGS) entry which is preliminary data.</text>
</comment>
<dbReference type="InterPro" id="IPR012132">
    <property type="entry name" value="GMC_OxRdtase"/>
</dbReference>
<feature type="domain" description="Glucose-methanol-choline oxidoreductase C-terminal" evidence="9">
    <location>
        <begin position="434"/>
        <end position="536"/>
    </location>
</feature>
<feature type="chain" id="PRO_5040408948" evidence="7">
    <location>
        <begin position="27"/>
        <end position="548"/>
    </location>
</feature>
<dbReference type="SUPFAM" id="SSF51905">
    <property type="entry name" value="FAD/NAD(P)-binding domain"/>
    <property type="match status" value="1"/>
</dbReference>
<comment type="similarity">
    <text evidence="2">Belongs to the GMC oxidoreductase family.</text>
</comment>
<proteinExistence type="inferred from homology"/>
<dbReference type="PANTHER" id="PTHR11552">
    <property type="entry name" value="GLUCOSE-METHANOL-CHOLINE GMC OXIDOREDUCTASE"/>
    <property type="match status" value="1"/>
</dbReference>
<dbReference type="Proteomes" id="UP000807025">
    <property type="component" value="Unassembled WGS sequence"/>
</dbReference>
<evidence type="ECO:0000256" key="5">
    <source>
        <dbReference type="PIRSR" id="PIRSR000137-1"/>
    </source>
</evidence>
<dbReference type="EMBL" id="MU154543">
    <property type="protein sequence ID" value="KAF9497521.1"/>
    <property type="molecule type" value="Genomic_DNA"/>
</dbReference>
<evidence type="ECO:0000256" key="7">
    <source>
        <dbReference type="SAM" id="SignalP"/>
    </source>
</evidence>
<reference evidence="10" key="1">
    <citation type="submission" date="2020-11" db="EMBL/GenBank/DDBJ databases">
        <authorList>
            <consortium name="DOE Joint Genome Institute"/>
            <person name="Ahrendt S."/>
            <person name="Riley R."/>
            <person name="Andreopoulos W."/>
            <person name="Labutti K."/>
            <person name="Pangilinan J."/>
            <person name="Ruiz-Duenas F.J."/>
            <person name="Barrasa J.M."/>
            <person name="Sanchez-Garcia M."/>
            <person name="Camarero S."/>
            <person name="Miyauchi S."/>
            <person name="Serrano A."/>
            <person name="Linde D."/>
            <person name="Babiker R."/>
            <person name="Drula E."/>
            <person name="Ayuso-Fernandez I."/>
            <person name="Pacheco R."/>
            <person name="Padilla G."/>
            <person name="Ferreira P."/>
            <person name="Barriuso J."/>
            <person name="Kellner H."/>
            <person name="Castanera R."/>
            <person name="Alfaro M."/>
            <person name="Ramirez L."/>
            <person name="Pisabarro A.G."/>
            <person name="Kuo A."/>
            <person name="Tritt A."/>
            <person name="Lipzen A."/>
            <person name="He G."/>
            <person name="Yan M."/>
            <person name="Ng V."/>
            <person name="Cullen D."/>
            <person name="Martin F."/>
            <person name="Rosso M.-N."/>
            <person name="Henrissat B."/>
            <person name="Hibbett D."/>
            <person name="Martinez A.T."/>
            <person name="Grigoriev I.V."/>
        </authorList>
    </citation>
    <scope>NUCLEOTIDE SEQUENCE</scope>
    <source>
        <strain evidence="10">ATCC 90797</strain>
    </source>
</reference>
<name>A0A9P6A5D0_PLEER</name>
<comment type="cofactor">
    <cofactor evidence="1 6">
        <name>FAD</name>
        <dbReference type="ChEBI" id="CHEBI:57692"/>
    </cofactor>
</comment>
<protein>
    <submittedName>
        <fullName evidence="10">Aryl-alcohol oxidase</fullName>
    </submittedName>
</protein>
<accession>A0A9P6A5D0</accession>